<dbReference type="InterPro" id="IPR012337">
    <property type="entry name" value="RNaseH-like_sf"/>
</dbReference>
<dbReference type="AlphaFoldDB" id="A0A7X2S7A6"/>
<protein>
    <submittedName>
        <fullName evidence="3">IS3 family transposase</fullName>
    </submittedName>
</protein>
<dbReference type="PROSITE" id="PS50994">
    <property type="entry name" value="INTEGRASE"/>
    <property type="match status" value="1"/>
</dbReference>
<dbReference type="OrthoDB" id="9781005at2"/>
<dbReference type="EMBL" id="WMIB01000021">
    <property type="protein sequence ID" value="MTH54994.1"/>
    <property type="molecule type" value="Genomic_DNA"/>
</dbReference>
<reference evidence="3 4" key="1">
    <citation type="journal article" date="2017" name="Int. J. Syst. Evol. Microbiol.">
        <title>Bacillus mangrovi sp. nov., isolated from a sediment sample from a mangrove forest.</title>
        <authorList>
            <person name="Gupta V."/>
            <person name="Singh P.K."/>
            <person name="Korpole S."/>
            <person name="Tanuku N.R.S."/>
            <person name="Pinnaka A.K."/>
        </authorList>
    </citation>
    <scope>NUCLEOTIDE SEQUENCE [LARGE SCALE GENOMIC DNA]</scope>
    <source>
        <strain evidence="3 4">KCTC 33872</strain>
    </source>
</reference>
<dbReference type="PANTHER" id="PTHR46889">
    <property type="entry name" value="TRANSPOSASE INSF FOR INSERTION SEQUENCE IS3B-RELATED"/>
    <property type="match status" value="1"/>
</dbReference>
<dbReference type="Pfam" id="PF00665">
    <property type="entry name" value="rve"/>
    <property type="match status" value="1"/>
</dbReference>
<dbReference type="NCBIfam" id="NF033516">
    <property type="entry name" value="transpos_IS3"/>
    <property type="match status" value="1"/>
</dbReference>
<dbReference type="InterPro" id="IPR025948">
    <property type="entry name" value="HTH-like_dom"/>
</dbReference>
<organism evidence="3 4">
    <name type="scientific">Metabacillus mangrovi</name>
    <dbReference type="NCBI Taxonomy" id="1491830"/>
    <lineage>
        <taxon>Bacteria</taxon>
        <taxon>Bacillati</taxon>
        <taxon>Bacillota</taxon>
        <taxon>Bacilli</taxon>
        <taxon>Bacillales</taxon>
        <taxon>Bacillaceae</taxon>
        <taxon>Metabacillus</taxon>
    </lineage>
</organism>
<evidence type="ECO:0000313" key="3">
    <source>
        <dbReference type="EMBL" id="MTH54994.1"/>
    </source>
</evidence>
<sequence length="326" mass="38879">MPSFRLAAATYSPRREGTHRCGECLFKKVIGVEKGGRLSKSERFKIIHELSDKHSVYKLCLFADVSRMGFYKWKKRRTRPLTEREKKNQEIARLLREAYFQEKGRQGYRQLKILLQKQHALKINHKRVRRLLNQMGLHAKPRRKKFKKYDQENRYAKNLLARDFTAKKPGEKLCIDITYVYAGSKRYYLCAIIDLFNKEIIAYHLSSQNDTELVLETLKKAEKKRDLKGATLHSDQGHQFTSHKYANTVLGYQMIRSMSRRGNCWDNAPIECFFSHFKTEGHWLDRPRNLSQLVSSVDEYMRYYHFRRYQKELGFKTPLEFYREAV</sequence>
<dbReference type="RefSeq" id="WP_155113502.1">
    <property type="nucleotide sequence ID" value="NZ_WMIB01000021.1"/>
</dbReference>
<dbReference type="Proteomes" id="UP000434639">
    <property type="component" value="Unassembled WGS sequence"/>
</dbReference>
<keyword evidence="4" id="KW-1185">Reference proteome</keyword>
<dbReference type="PANTHER" id="PTHR46889:SF5">
    <property type="entry name" value="INTEGRASE PROTEIN"/>
    <property type="match status" value="1"/>
</dbReference>
<comment type="function">
    <text evidence="1">Involved in the transposition of the insertion sequence.</text>
</comment>
<evidence type="ECO:0000256" key="1">
    <source>
        <dbReference type="ARBA" id="ARBA00002286"/>
    </source>
</evidence>
<dbReference type="SUPFAM" id="SSF53098">
    <property type="entry name" value="Ribonuclease H-like"/>
    <property type="match status" value="1"/>
</dbReference>
<dbReference type="Pfam" id="PF13276">
    <property type="entry name" value="HTH_21"/>
    <property type="match status" value="1"/>
</dbReference>
<dbReference type="InterPro" id="IPR048020">
    <property type="entry name" value="Transpos_IS3"/>
</dbReference>
<feature type="domain" description="Integrase catalytic" evidence="2">
    <location>
        <begin position="165"/>
        <end position="326"/>
    </location>
</feature>
<gene>
    <name evidence="3" type="ORF">GKZ89_16445</name>
</gene>
<evidence type="ECO:0000313" key="4">
    <source>
        <dbReference type="Proteomes" id="UP000434639"/>
    </source>
</evidence>
<dbReference type="InterPro" id="IPR001584">
    <property type="entry name" value="Integrase_cat-core"/>
</dbReference>
<proteinExistence type="predicted"/>
<dbReference type="GO" id="GO:0003676">
    <property type="term" value="F:nucleic acid binding"/>
    <property type="evidence" value="ECO:0007669"/>
    <property type="project" value="InterPro"/>
</dbReference>
<comment type="caution">
    <text evidence="3">The sequence shown here is derived from an EMBL/GenBank/DDBJ whole genome shotgun (WGS) entry which is preliminary data.</text>
</comment>
<dbReference type="InterPro" id="IPR036397">
    <property type="entry name" value="RNaseH_sf"/>
</dbReference>
<accession>A0A7X2S7A6</accession>
<dbReference type="Gene3D" id="3.30.420.10">
    <property type="entry name" value="Ribonuclease H-like superfamily/Ribonuclease H"/>
    <property type="match status" value="1"/>
</dbReference>
<dbReference type="GO" id="GO:0015074">
    <property type="term" value="P:DNA integration"/>
    <property type="evidence" value="ECO:0007669"/>
    <property type="project" value="InterPro"/>
</dbReference>
<dbReference type="InterPro" id="IPR050900">
    <property type="entry name" value="Transposase_IS3/IS150/IS904"/>
</dbReference>
<evidence type="ECO:0000259" key="2">
    <source>
        <dbReference type="PROSITE" id="PS50994"/>
    </source>
</evidence>
<name>A0A7X2S7A6_9BACI</name>